<feature type="compositionally biased region" description="Polar residues" evidence="5">
    <location>
        <begin position="51"/>
        <end position="62"/>
    </location>
</feature>
<keyword evidence="8" id="KW-0808">Transferase</keyword>
<dbReference type="GO" id="GO:0008270">
    <property type="term" value="F:zinc ion binding"/>
    <property type="evidence" value="ECO:0007669"/>
    <property type="project" value="UniProtKB-KW"/>
</dbReference>
<sequence length="2629" mass="296769">MAHSLVDWRCSACWRTNKANTQRCARCGIFWTHGNDQTYVPQKSAHRSPRRSTQSSAWNYTGWSSQDQWSDQAWQHGQQQERAAHNRPRGNTPRKQTPKGKKKQKSNTDSMPPPEPPWHSQYRGEALPSGAGAEGQAASENLTILATALKEANTPIPARVQHIVAENSAPVPTSKGLKNAVDKMDKARKKLRDAQAARSNLHTNWRTYIADSLKRWTQFAEQFGKDDADLAAKVKAAQDKLQSTKEEVESRKQAFEELDEESPVDISDEEMTDRIDTAENIQASLASMVSQLHDLQQKADEAIIDANENKSKRPRLEEPGEETKEAAPPPLAGGLASTAMVPFGKPASLSLRPKRSKISGRRVHFHESVESYVGILDPPATLVEQSDEIFEHQFSSELSPDEKHFEDVSLMSVGMLTSPRAIATENHDAAAVFDDHLAVRQEEDFPLHHAEHDAEPADEDMSSSSESDSSEFRRPAMVYSLEWDPMHCRPRWSSYEKLLKDIAVHFDISIHDLSAVHAVRHPPVDLLSSRIQPFIAQRPGDITEGSNFQLILLDVEFHNAFPSLEQETVRRVRLLPMTLSRKALIALLGLEAHCRYVKKACLVWHNGEQVKVQARSLMDLRHGDFIKVAVPPGRGELRKHYTREVAQCFRRGYQPSNIPAVLEAHPDGLNVIDMPIADNFNYIPSAADLDYDRVGEEDRREPAVVVSNMTPPAEEGRPDLDFGDTTQFLQSLHPIWQHYAAVERADEGRVLYLRTWYTDHLRHPRCDEDRGVRLLNDPWRWPEAIAERWDDLIDPDVRIDLHLVRPSPRTRSWEDADAVPHIIVVQRPREDLRSIHVTVIDPAHVDTPLNSFVLAGPRIINKRYFLVLLGILDESIVESLVDCMVWHGEMLLDHNDFIRAQHGFSFLVILNHLRDIITRAAAASSASGHNALNLLQIDARRTKIQLDDLISAPSPLTQQTLIALRVVWGLDPGPHPDFVEVSGAATTLEIAEEFHKWGISCRPVACFERDAVVCLGMDEGHLPRAFHYVFVNLDLDDKDSIFLHTHQHVMDELTIMRHLYGLGCWRAVVISSQEPFSQMYKITFRNQQVTMACPPHREKLQPTWPPPQTGGGGTQRFFHGHADFSSDTLIDIGIKHKDINDLFGSHDAVLQQDFGSRQPPAEILEAITACDPGIADCDLDRLLIYADGSSLGALKQVPPLRAEMEGLGDTWAYVVVGERYHPPGLKFMGWSSQAVHYEESSNMHIGASRLGADMAEKEGLAWAALWRLSQNWSIATCFRSDSRTALGQAEGTVGTTQVDEIFGFMRGVFQAVESALEPHNVAYSHVPGHAGEVWNELCHAGKIAYLRQQVRALHFNFLGIQEAKTQETCTYVDHVYRLASGCERHQQDACKTSQIAEEFDNASSDHVAPLVELEWTETVQVQRPKKQRSPAYDATQISATVVADILQNYTPAAWHTDIESQVDNLNEAILHGLCQACPKSDTQAKKPYMSEELWQLRQHKLQTRKRLKDISRRQREESLVCFFRLWHAVKKQDKPISGIQMWEYGNFLLLQSLRCSARLYHYTTQLRGKLKNAKQNHIKAKIESLPEGASAATILHEMRPILGPSNLKKVKTATLPYVRKENGEICTLPNEAVDTWLTFFSTMEAGERLPLDEQRELWIRNLAALQQSSFIIDGEHLPRLLDLEAALRRVNPQKATGPDHVHPRFCCAAPHRLARKLYGALMKLLTHGQESLCHKGGLLHPVWKAKGAKDFCTSFRSILVSSHIGKSLHRSIRQHQTTLFSAFLQREQIGGRPRAPVTLGVHIGRAFLRARKAQGHNVAMLYLDLTEAFYRILRPLVVGGEIEDELVLYVGARLGLTEDLLADLHRHLAEPTAVECAHLPRHLQLTLRALHQDTHFHVKGQEDSCRTRLGSRPGDCFADVIFSYLWCRILTRLQDQLSSLGIGEVFPKQTGLVLKADEGDGPIEYCSFLGPTWMDDTCVCISDVCPQALEHKITQAASELLSLCDSHGLTPNLSPGKTEALLVFQGKRIELFKTLILSRFSFGTESWTFEDCKSREHVHNSLMRLFRRLLKVPHDAHLTDEDILVGTGLNSPTEILRISRLRYLGTLYRCGDLVPWGLLNSDTEWKRLLADDLDWMWMQLRAASSMSNPADSIGQWESLWLYHPSYWKRLVRRAGEHAILQRQRSHRVGQFHGRFCLLFEQVLPGHFKQHKVERSPIETEEVHACMQCRQVFASKGGLGAHCFKRHGTVAKVRFLFDKTSCGACLKEYHTFSKLQAHLRNSGACRRALWGRRRYNGPSHGTGSVIDRQLCQQHDGILPPLQGHGPHLPARAPVEIPEYDLELAECIYMALVECEDKNLVEQVVREILSTRSSSWRSCRASLYYMLEELTAEDIEALDLGDIDVKQILNFLATTAAWPFLLEAPTHARTILVEEQLATCELASQDGIAKAGRQEKIWPVPRPMARERYIIHAFSGRRRMGDFQHFVDAASRRQPDAMIFTISVDLMVDPVWGDVSRPEVRSFWISAVKDRFVVGCMAGPPCETWSQARGKQPAAETTNEASRRSWKGPRVLRDLEEIWGSAPSRKPTGLLLLNMTSMVAQLRRWQVASDVPRGISIGLTKELCKAAAYAS</sequence>
<accession>A0A9P1G738</accession>
<comment type="caution">
    <text evidence="7">The sequence shown here is derived from an EMBL/GenBank/DDBJ whole genome shotgun (WGS) entry which is preliminary data.</text>
</comment>
<evidence type="ECO:0000256" key="2">
    <source>
        <dbReference type="ARBA" id="ARBA00022771"/>
    </source>
</evidence>
<protein>
    <submittedName>
        <fullName evidence="8">Serine/threonine-protein kinasePKR2</fullName>
    </submittedName>
</protein>
<feature type="region of interest" description="Disordered" evidence="5">
    <location>
        <begin position="242"/>
        <end position="266"/>
    </location>
</feature>
<feature type="compositionally biased region" description="Polar residues" evidence="5">
    <location>
        <begin position="2543"/>
        <end position="2558"/>
    </location>
</feature>
<keyword evidence="9" id="KW-1185">Reference proteome</keyword>
<feature type="compositionally biased region" description="Acidic residues" evidence="5">
    <location>
        <begin position="256"/>
        <end position="266"/>
    </location>
</feature>
<feature type="non-terminal residue" evidence="7">
    <location>
        <position position="2629"/>
    </location>
</feature>
<feature type="compositionally biased region" description="Basic and acidic residues" evidence="5">
    <location>
        <begin position="242"/>
        <end position="255"/>
    </location>
</feature>
<reference evidence="7" key="1">
    <citation type="submission" date="2022-10" db="EMBL/GenBank/DDBJ databases">
        <authorList>
            <person name="Chen Y."/>
            <person name="Dougan E. K."/>
            <person name="Chan C."/>
            <person name="Rhodes N."/>
            <person name="Thang M."/>
        </authorList>
    </citation>
    <scope>NUCLEOTIDE SEQUENCE</scope>
</reference>
<keyword evidence="8" id="KW-0418">Kinase</keyword>
<dbReference type="PROSITE" id="PS00028">
    <property type="entry name" value="ZINC_FINGER_C2H2_1"/>
    <property type="match status" value="1"/>
</dbReference>
<evidence type="ECO:0000313" key="9">
    <source>
        <dbReference type="Proteomes" id="UP001152797"/>
    </source>
</evidence>
<keyword evidence="2 4" id="KW-0863">Zinc-finger</keyword>
<feature type="domain" description="RanBP2-type" evidence="6">
    <location>
        <begin position="2"/>
        <end position="28"/>
    </location>
</feature>
<dbReference type="EMBL" id="CAMXCT030002668">
    <property type="protein sequence ID" value="CAL4786994.1"/>
    <property type="molecule type" value="Genomic_DNA"/>
</dbReference>
<dbReference type="OrthoDB" id="415871at2759"/>
<gene>
    <name evidence="7" type="ORF">C1SCF055_LOCUS25860</name>
</gene>
<evidence type="ECO:0000256" key="3">
    <source>
        <dbReference type="ARBA" id="ARBA00022833"/>
    </source>
</evidence>
<keyword evidence="3" id="KW-0862">Zinc</keyword>
<dbReference type="InterPro" id="IPR013087">
    <property type="entry name" value="Znf_C2H2_type"/>
</dbReference>
<evidence type="ECO:0000256" key="5">
    <source>
        <dbReference type="SAM" id="MobiDB-lite"/>
    </source>
</evidence>
<feature type="region of interest" description="Disordered" evidence="5">
    <location>
        <begin position="35"/>
        <end position="135"/>
    </location>
</feature>
<dbReference type="Proteomes" id="UP001152797">
    <property type="component" value="Unassembled WGS sequence"/>
</dbReference>
<feature type="compositionally biased region" description="Basic residues" evidence="5">
    <location>
        <begin position="96"/>
        <end position="105"/>
    </location>
</feature>
<dbReference type="PROSITE" id="PS01358">
    <property type="entry name" value="ZF_RANBP2_1"/>
    <property type="match status" value="1"/>
</dbReference>
<feature type="region of interest" description="Disordered" evidence="5">
    <location>
        <begin position="2543"/>
        <end position="2564"/>
    </location>
</feature>
<feature type="region of interest" description="Disordered" evidence="5">
    <location>
        <begin position="305"/>
        <end position="339"/>
    </location>
</feature>
<evidence type="ECO:0000256" key="4">
    <source>
        <dbReference type="PROSITE-ProRule" id="PRU00322"/>
    </source>
</evidence>
<dbReference type="EMBL" id="CAMXCT020002668">
    <property type="protein sequence ID" value="CAL1153057.1"/>
    <property type="molecule type" value="Genomic_DNA"/>
</dbReference>
<evidence type="ECO:0000256" key="1">
    <source>
        <dbReference type="ARBA" id="ARBA00022723"/>
    </source>
</evidence>
<proteinExistence type="predicted"/>
<dbReference type="InterPro" id="IPR001876">
    <property type="entry name" value="Znf_RanBP2"/>
</dbReference>
<keyword evidence="1" id="KW-0479">Metal-binding</keyword>
<dbReference type="GO" id="GO:0016301">
    <property type="term" value="F:kinase activity"/>
    <property type="evidence" value="ECO:0007669"/>
    <property type="project" value="UniProtKB-KW"/>
</dbReference>
<evidence type="ECO:0000313" key="7">
    <source>
        <dbReference type="EMBL" id="CAI3999682.1"/>
    </source>
</evidence>
<evidence type="ECO:0000313" key="8">
    <source>
        <dbReference type="EMBL" id="CAL4786994.1"/>
    </source>
</evidence>
<feature type="compositionally biased region" description="Low complexity" evidence="5">
    <location>
        <begin position="63"/>
        <end position="75"/>
    </location>
</feature>
<evidence type="ECO:0000259" key="6">
    <source>
        <dbReference type="PROSITE" id="PS50199"/>
    </source>
</evidence>
<dbReference type="PROSITE" id="PS50199">
    <property type="entry name" value="ZF_RANBP2_2"/>
    <property type="match status" value="1"/>
</dbReference>
<dbReference type="EMBL" id="CAMXCT010002668">
    <property type="protein sequence ID" value="CAI3999682.1"/>
    <property type="molecule type" value="Genomic_DNA"/>
</dbReference>
<feature type="compositionally biased region" description="Basic and acidic residues" evidence="5">
    <location>
        <begin position="305"/>
        <end position="325"/>
    </location>
</feature>
<name>A0A9P1G738_9DINO</name>
<organism evidence="7">
    <name type="scientific">Cladocopium goreaui</name>
    <dbReference type="NCBI Taxonomy" id="2562237"/>
    <lineage>
        <taxon>Eukaryota</taxon>
        <taxon>Sar</taxon>
        <taxon>Alveolata</taxon>
        <taxon>Dinophyceae</taxon>
        <taxon>Suessiales</taxon>
        <taxon>Symbiodiniaceae</taxon>
        <taxon>Cladocopium</taxon>
    </lineage>
</organism>
<reference evidence="8 9" key="2">
    <citation type="submission" date="2024-05" db="EMBL/GenBank/DDBJ databases">
        <authorList>
            <person name="Chen Y."/>
            <person name="Shah S."/>
            <person name="Dougan E. K."/>
            <person name="Thang M."/>
            <person name="Chan C."/>
        </authorList>
    </citation>
    <scope>NUCLEOTIDE SEQUENCE [LARGE SCALE GENOMIC DNA]</scope>
</reference>